<dbReference type="InterPro" id="IPR050091">
    <property type="entry name" value="PKS_NRPS_Biosynth_Enz"/>
</dbReference>
<dbReference type="InterPro" id="IPR001227">
    <property type="entry name" value="Ac_transferase_dom_sf"/>
</dbReference>
<feature type="region of interest" description="N-terminal hotdog fold" evidence="4">
    <location>
        <begin position="879"/>
        <end position="986"/>
    </location>
</feature>
<dbReference type="InterPro" id="IPR020806">
    <property type="entry name" value="PKS_PP-bd"/>
</dbReference>
<dbReference type="Pfam" id="PF02801">
    <property type="entry name" value="Ketoacyl-synt_C"/>
    <property type="match status" value="1"/>
</dbReference>
<feature type="active site" description="Proton acceptor; for dehydratase activity" evidence="4">
    <location>
        <position position="909"/>
    </location>
</feature>
<dbReference type="Gene3D" id="3.10.129.110">
    <property type="entry name" value="Polyketide synthase dehydratase"/>
    <property type="match status" value="1"/>
</dbReference>
<dbReference type="SUPFAM" id="SSF51735">
    <property type="entry name" value="NAD(P)-binding Rossmann-fold domains"/>
    <property type="match status" value="2"/>
</dbReference>
<protein>
    <submittedName>
        <fullName evidence="8">SDR family NAD(P)-dependent oxidoreductase</fullName>
    </submittedName>
</protein>
<dbReference type="CDD" id="cd00833">
    <property type="entry name" value="PKS"/>
    <property type="match status" value="1"/>
</dbReference>
<dbReference type="InterPro" id="IPR009081">
    <property type="entry name" value="PP-bd_ACP"/>
</dbReference>
<keyword evidence="9" id="KW-1185">Reference proteome</keyword>
<dbReference type="SMART" id="SM01294">
    <property type="entry name" value="PKS_PP_betabranch"/>
    <property type="match status" value="1"/>
</dbReference>
<dbReference type="InterPro" id="IPR014031">
    <property type="entry name" value="Ketoacyl_synth_C"/>
</dbReference>
<reference evidence="8 9" key="1">
    <citation type="submission" date="2024-09" db="EMBL/GenBank/DDBJ databases">
        <authorList>
            <person name="Sun Q."/>
            <person name="Mori K."/>
        </authorList>
    </citation>
    <scope>NUCLEOTIDE SEQUENCE [LARGE SCALE GENOMIC DNA]</scope>
    <source>
        <strain evidence="8 9">TBRC 7907</strain>
    </source>
</reference>
<dbReference type="SUPFAM" id="SSF55048">
    <property type="entry name" value="Probable ACP-binding domain of malonyl-CoA ACP transacylase"/>
    <property type="match status" value="1"/>
</dbReference>
<dbReference type="EMBL" id="JBHLZU010000014">
    <property type="protein sequence ID" value="MFB9905678.1"/>
    <property type="molecule type" value="Genomic_DNA"/>
</dbReference>
<dbReference type="SMART" id="SM00822">
    <property type="entry name" value="PKS_KR"/>
    <property type="match status" value="1"/>
</dbReference>
<dbReference type="InterPro" id="IPR036736">
    <property type="entry name" value="ACP-like_sf"/>
</dbReference>
<evidence type="ECO:0000256" key="4">
    <source>
        <dbReference type="PROSITE-ProRule" id="PRU01363"/>
    </source>
</evidence>
<dbReference type="InterPro" id="IPR016035">
    <property type="entry name" value="Acyl_Trfase/lysoPLipase"/>
</dbReference>
<dbReference type="PROSITE" id="PS52004">
    <property type="entry name" value="KS3_2"/>
    <property type="match status" value="1"/>
</dbReference>
<evidence type="ECO:0000256" key="3">
    <source>
        <dbReference type="ARBA" id="ARBA00022679"/>
    </source>
</evidence>
<dbReference type="SUPFAM" id="SSF47336">
    <property type="entry name" value="ACP-like"/>
    <property type="match status" value="1"/>
</dbReference>
<dbReference type="SUPFAM" id="SSF52151">
    <property type="entry name" value="FabD/lysophospholipase-like"/>
    <property type="match status" value="1"/>
</dbReference>
<dbReference type="InterPro" id="IPR049900">
    <property type="entry name" value="PKS_mFAS_DH"/>
</dbReference>
<keyword evidence="1" id="KW-0596">Phosphopantetheine</keyword>
<dbReference type="Gene3D" id="3.40.47.10">
    <property type="match status" value="1"/>
</dbReference>
<gene>
    <name evidence="8" type="ORF">ACFFQA_17225</name>
</gene>
<sequence length="1699" mass="181268">MSDQTATARQALLTIKKLQSRLDAELRAKSEPIAIVGMGLRLPGGADDPESFWRLLDERTDAVTEVPAARWSGTGGAAGWGGFLSEVDSFDAGFFGISPREAKRLDPQQRLLLEVTWEALERSGIPPEGLTGSRTGVFVGVVVTDYDKLSTAERDIYTVTGNGHSFPAGRLSYQLGAQGPSMTVDTACSSSLVAVHLACQSLRTGESTLALAGGVNLMLDPDMTDMLAGSSALSPDGRCRTFDARANGYVRGEGCGVLVLKRLSDAEAAGDPVLAVVRGSAVNSDGRSSGLTAPNVTAQKALLRQALSNARAEPGDIGYVETHGTGTPLGDPIEVEALADVLGAPRTDGSRCVLGAVKTNIGHLEAAAGVAGVIKAVLAMRRELIPANLHMRTLNPRIDLTGTALTIPTEPVPWTTGKLAGVSSFGISGTNAHVILAEAPNQPAAPVTDGPVLLPISARTEPALRALAAAYPDFLAHGAVEVARTAASRRHHHEHRAVFVADSRDDLAAKIEAFARGDSPSGVVSGRASATRPKVAFVFPGQGSQWAGMGRDLYAEEPVFAEALRRCDAAIRAETGWSVIDRLHDFDGVGVIQPVLFALEVALAELWRAYGVEPDVVIGHSMGEVAAAHVAGALSLEDAVKVICRRSRLLERISGQGAMALVELPLDEAETALSAVADRVSVAAVNGPRSTVVSGDPAAVEQVLAELTDAGVFCRRVKVEVASHSPQVDPLTGDLLAELKDIAPVAGTVPLHSTVTGRSGDGADMDAYYWVRNLRAPVLFGPVVQEHLDGGPVVFVELSPHPILLPSIDEVLTEGSATVASLRRDRPVFREAVAALHVHGYPVTLYTEKGRCVPLPTYPWQRERYWVDPPLRSSRNEGHPLLGEPVELATQPGVRVYSGLLDAPYLMDHRVRDVAVLPGAASVEMALYATQAHVLEDIDFERLVELDGQPSVQLVLQDGSFELFCRKESGWERFASGRVSDQRASTPVIIPRDRCPTEVSGADHYREHAERGIDYGPAFQGVERMWVGDGEAVGLVVDPNPGRGGHVFHPALLDACFQVLGGLIGGAALVPVGIDRITVHSGPSERMWVHARATGDLVVLDDHDRVLVEIEGLRVRALPPREPYADWLYDITWRSTEPVKAAEPTGSWIVLTDRGGVGEQLAKRLGAAVTVDEHEDDWDRLLDSVPHCTGIVNLRGLDATPTDQTTADSLAADHRATTLSTLGLVRAVARRGLRDTPQLFLVTNGAVSTAPLWGFARTLDMEHPEFRSVRIEFTGSVDDLLPELLAPDGENEIALGPLGRRVARLTRRTVPAATQTTWNGTYLITGGLGGLGVGLAEWMAEQGARHIVLVGRGEGSEAARNAVEALRRNGVEVVTARADVTRRDELAEVLERIDGSMPPLRGVLHAAMVLDDRTVMELETDRFDRVLAPKVQGAWNLHELTAERDLDFFVLYSSAATVLGSPGQANYAAANAFLGALAHYRRTIGKPALCVDWGLFAEAGIMADREADGNRLANRGVGALTPAQGTEILGALLGADVTQVAALRLNLRQWLEFYPGAAANPLFTELRGDERPEPVAPLDVRPESVEPLVAEHLGRILHIDPARIDRSAAFTSMGVDSLMAMELRNRLEAALGVRLSVTVLFAAPTVTALTEHLLGKLGLNESSTVDTVDAVDEYADVSTDDLLALLDESLDRVEGGADQ</sequence>
<feature type="domain" description="Carrier" evidence="5">
    <location>
        <begin position="1583"/>
        <end position="1657"/>
    </location>
</feature>
<dbReference type="Pfam" id="PF00109">
    <property type="entry name" value="ketoacyl-synt"/>
    <property type="match status" value="1"/>
</dbReference>
<dbReference type="PANTHER" id="PTHR43775:SF37">
    <property type="entry name" value="SI:DKEY-61P9.11"/>
    <property type="match status" value="1"/>
</dbReference>
<dbReference type="InterPro" id="IPR020841">
    <property type="entry name" value="PKS_Beta-ketoAc_synthase_dom"/>
</dbReference>
<dbReference type="Gene3D" id="3.40.366.10">
    <property type="entry name" value="Malonyl-Coenzyme A Acyl Carrier Protein, domain 2"/>
    <property type="match status" value="1"/>
</dbReference>
<evidence type="ECO:0000259" key="7">
    <source>
        <dbReference type="PROSITE" id="PS52019"/>
    </source>
</evidence>
<dbReference type="Gene3D" id="3.30.70.3290">
    <property type="match status" value="1"/>
</dbReference>
<dbReference type="Gene3D" id="3.40.50.720">
    <property type="entry name" value="NAD(P)-binding Rossmann-like Domain"/>
    <property type="match status" value="1"/>
</dbReference>
<dbReference type="PROSITE" id="PS00606">
    <property type="entry name" value="KS3_1"/>
    <property type="match status" value="1"/>
</dbReference>
<dbReference type="PROSITE" id="PS50075">
    <property type="entry name" value="CARRIER"/>
    <property type="match status" value="1"/>
</dbReference>
<dbReference type="InterPro" id="IPR014043">
    <property type="entry name" value="Acyl_transferase_dom"/>
</dbReference>
<organism evidence="8 9">
    <name type="scientific">Allokutzneria oryzae</name>
    <dbReference type="NCBI Taxonomy" id="1378989"/>
    <lineage>
        <taxon>Bacteria</taxon>
        <taxon>Bacillati</taxon>
        <taxon>Actinomycetota</taxon>
        <taxon>Actinomycetes</taxon>
        <taxon>Pseudonocardiales</taxon>
        <taxon>Pseudonocardiaceae</taxon>
        <taxon>Allokutzneria</taxon>
    </lineage>
</organism>
<dbReference type="InterPro" id="IPR018201">
    <property type="entry name" value="Ketoacyl_synth_AS"/>
</dbReference>
<feature type="region of interest" description="C-terminal hotdog fold" evidence="4">
    <location>
        <begin position="996"/>
        <end position="1124"/>
    </location>
</feature>
<dbReference type="Pfam" id="PF14765">
    <property type="entry name" value="PS-DH"/>
    <property type="match status" value="1"/>
</dbReference>
<dbReference type="InterPro" id="IPR016039">
    <property type="entry name" value="Thiolase-like"/>
</dbReference>
<dbReference type="InterPro" id="IPR016036">
    <property type="entry name" value="Malonyl_transacylase_ACP-bd"/>
</dbReference>
<evidence type="ECO:0000259" key="6">
    <source>
        <dbReference type="PROSITE" id="PS52004"/>
    </source>
</evidence>
<evidence type="ECO:0000256" key="1">
    <source>
        <dbReference type="ARBA" id="ARBA00022450"/>
    </source>
</evidence>
<dbReference type="InterPro" id="IPR042104">
    <property type="entry name" value="PKS_dehydratase_sf"/>
</dbReference>
<dbReference type="Pfam" id="PF21089">
    <property type="entry name" value="PKS_DH_N"/>
    <property type="match status" value="1"/>
</dbReference>
<dbReference type="InterPro" id="IPR032821">
    <property type="entry name" value="PKS_assoc"/>
</dbReference>
<dbReference type="Pfam" id="PF00698">
    <property type="entry name" value="Acyl_transf_1"/>
    <property type="match status" value="1"/>
</dbReference>
<dbReference type="InterPro" id="IPR049552">
    <property type="entry name" value="PKS_DH_N"/>
</dbReference>
<dbReference type="SMART" id="SM00823">
    <property type="entry name" value="PKS_PP"/>
    <property type="match status" value="1"/>
</dbReference>
<dbReference type="PANTHER" id="PTHR43775">
    <property type="entry name" value="FATTY ACID SYNTHASE"/>
    <property type="match status" value="1"/>
</dbReference>
<dbReference type="PROSITE" id="PS00012">
    <property type="entry name" value="PHOSPHOPANTETHEINE"/>
    <property type="match status" value="1"/>
</dbReference>
<dbReference type="SMART" id="SM00827">
    <property type="entry name" value="PKS_AT"/>
    <property type="match status" value="1"/>
</dbReference>
<dbReference type="Pfam" id="PF08659">
    <property type="entry name" value="KR"/>
    <property type="match status" value="1"/>
</dbReference>
<proteinExistence type="predicted"/>
<accession>A0ABV5ZXQ5</accession>
<evidence type="ECO:0000313" key="8">
    <source>
        <dbReference type="EMBL" id="MFB9905678.1"/>
    </source>
</evidence>
<keyword evidence="3" id="KW-0808">Transferase</keyword>
<dbReference type="InterPro" id="IPR020807">
    <property type="entry name" value="PKS_DH"/>
</dbReference>
<name>A0ABV5ZXQ5_9PSEU</name>
<evidence type="ECO:0000256" key="2">
    <source>
        <dbReference type="ARBA" id="ARBA00022553"/>
    </source>
</evidence>
<comment type="caution">
    <text evidence="8">The sequence shown here is derived from an EMBL/GenBank/DDBJ whole genome shotgun (WGS) entry which is preliminary data.</text>
</comment>
<dbReference type="Pfam" id="PF00550">
    <property type="entry name" value="PP-binding"/>
    <property type="match status" value="1"/>
</dbReference>
<evidence type="ECO:0000313" key="9">
    <source>
        <dbReference type="Proteomes" id="UP001589693"/>
    </source>
</evidence>
<dbReference type="SMART" id="SM00825">
    <property type="entry name" value="PKS_KS"/>
    <property type="match status" value="1"/>
</dbReference>
<dbReference type="SMART" id="SM00826">
    <property type="entry name" value="PKS_DH"/>
    <property type="match status" value="1"/>
</dbReference>
<keyword evidence="2" id="KW-0597">Phosphoprotein</keyword>
<dbReference type="SUPFAM" id="SSF53901">
    <property type="entry name" value="Thiolase-like"/>
    <property type="match status" value="1"/>
</dbReference>
<dbReference type="InterPro" id="IPR036291">
    <property type="entry name" value="NAD(P)-bd_dom_sf"/>
</dbReference>
<evidence type="ECO:0000259" key="5">
    <source>
        <dbReference type="PROSITE" id="PS50075"/>
    </source>
</evidence>
<dbReference type="Proteomes" id="UP001589693">
    <property type="component" value="Unassembled WGS sequence"/>
</dbReference>
<dbReference type="CDD" id="cd08955">
    <property type="entry name" value="KR_2_FAS_SDR_x"/>
    <property type="match status" value="1"/>
</dbReference>
<feature type="domain" description="PKS/mFAS DH" evidence="7">
    <location>
        <begin position="879"/>
        <end position="1124"/>
    </location>
</feature>
<dbReference type="InterPro" id="IPR006162">
    <property type="entry name" value="Ppantetheine_attach_site"/>
</dbReference>
<dbReference type="RefSeq" id="WP_377852980.1">
    <property type="nucleotide sequence ID" value="NZ_JBHLZU010000014.1"/>
</dbReference>
<feature type="active site" description="Proton donor; for dehydratase activity" evidence="4">
    <location>
        <position position="1054"/>
    </location>
</feature>
<dbReference type="InterPro" id="IPR014030">
    <property type="entry name" value="Ketoacyl_synth_N"/>
</dbReference>
<dbReference type="InterPro" id="IPR049551">
    <property type="entry name" value="PKS_DH_C"/>
</dbReference>
<dbReference type="Pfam" id="PF16197">
    <property type="entry name" value="KAsynt_C_assoc"/>
    <property type="match status" value="1"/>
</dbReference>
<dbReference type="PROSITE" id="PS52019">
    <property type="entry name" value="PKS_MFAS_DH"/>
    <property type="match status" value="1"/>
</dbReference>
<dbReference type="InterPro" id="IPR013968">
    <property type="entry name" value="PKS_KR"/>
</dbReference>
<feature type="domain" description="Ketosynthase family 3 (KS3)" evidence="6">
    <location>
        <begin position="30"/>
        <end position="438"/>
    </location>
</feature>
<dbReference type="InterPro" id="IPR057326">
    <property type="entry name" value="KR_dom"/>
</dbReference>
<dbReference type="Gene3D" id="1.10.1200.10">
    <property type="entry name" value="ACP-like"/>
    <property type="match status" value="1"/>
</dbReference>